<reference evidence="6" key="1">
    <citation type="submission" date="2025-08" db="UniProtKB">
        <authorList>
            <consortium name="Ensembl"/>
        </authorList>
    </citation>
    <scope>IDENTIFICATION</scope>
</reference>
<dbReference type="OrthoDB" id="302770at2759"/>
<sequence>MVKMAAAGGGGGGGRYYGGGSEGGRAPKRLKTDNAGDQHGGGGGGGGGAGAAGGGGGENYDDPHKTAASPVVHIRGLIDGVVEADLVEALQEFGPISYVVVMPKKRQALVEFEDVLGTCNAVNYAADNQIYIADDSRSVNSVLLFTILNPIYSITTDVLYTICNPCGPVQRIVIFRKNGVQAMVEFDSVQSAQRAKASLNGADIYSGCCTLKIEYAKPTRLNVFKNDQDTWDYTNPNLSGQGSQCMFDGTPSFRTVLTHC</sequence>
<evidence type="ECO:0000259" key="5">
    <source>
        <dbReference type="PROSITE" id="PS50102"/>
    </source>
</evidence>
<dbReference type="GeneTree" id="ENSGT01030000234642"/>
<organism evidence="6 7">
    <name type="scientific">Sciurus vulgaris</name>
    <name type="common">Eurasian red squirrel</name>
    <dbReference type="NCBI Taxonomy" id="55149"/>
    <lineage>
        <taxon>Eukaryota</taxon>
        <taxon>Metazoa</taxon>
        <taxon>Chordata</taxon>
        <taxon>Craniata</taxon>
        <taxon>Vertebrata</taxon>
        <taxon>Euteleostomi</taxon>
        <taxon>Mammalia</taxon>
        <taxon>Eutheria</taxon>
        <taxon>Euarchontoglires</taxon>
        <taxon>Glires</taxon>
        <taxon>Rodentia</taxon>
        <taxon>Sciuromorpha</taxon>
        <taxon>Sciuridae</taxon>
        <taxon>Sciurinae</taxon>
        <taxon>Sciurini</taxon>
        <taxon>Sciurus</taxon>
    </lineage>
</organism>
<reference evidence="6" key="2">
    <citation type="submission" date="2025-09" db="UniProtKB">
        <authorList>
            <consortium name="Ensembl"/>
        </authorList>
    </citation>
    <scope>IDENTIFICATION</scope>
</reference>
<evidence type="ECO:0000256" key="4">
    <source>
        <dbReference type="SAM" id="MobiDB-lite"/>
    </source>
</evidence>
<dbReference type="InterPro" id="IPR021790">
    <property type="entry name" value="PTBP1-like_RRM2"/>
</dbReference>
<dbReference type="GO" id="GO:0003723">
    <property type="term" value="F:RNA binding"/>
    <property type="evidence" value="ECO:0007669"/>
    <property type="project" value="UniProtKB-UniRule"/>
</dbReference>
<evidence type="ECO:0000256" key="1">
    <source>
        <dbReference type="ARBA" id="ARBA00022737"/>
    </source>
</evidence>
<dbReference type="InterPro" id="IPR000504">
    <property type="entry name" value="RRM_dom"/>
</dbReference>
<dbReference type="InterPro" id="IPR012677">
    <property type="entry name" value="Nucleotide-bd_a/b_plait_sf"/>
</dbReference>
<keyword evidence="1" id="KW-0677">Repeat</keyword>
<dbReference type="Proteomes" id="UP000694564">
    <property type="component" value="Chromosome 4"/>
</dbReference>
<feature type="domain" description="RRM" evidence="5">
    <location>
        <begin position="141"/>
        <end position="218"/>
    </location>
</feature>
<evidence type="ECO:0000313" key="6">
    <source>
        <dbReference type="Ensembl" id="ENSSVLP00005005898.1"/>
    </source>
</evidence>
<dbReference type="CDD" id="cd12785">
    <property type="entry name" value="RRM2_hnRNPL"/>
    <property type="match status" value="1"/>
</dbReference>
<dbReference type="Gene3D" id="3.30.70.330">
    <property type="match status" value="2"/>
</dbReference>
<dbReference type="Ensembl" id="ENSSVLT00005006557.1">
    <property type="protein sequence ID" value="ENSSVLP00005005898.1"/>
    <property type="gene ID" value="ENSSVLG00005004768.1"/>
</dbReference>
<keyword evidence="7" id="KW-1185">Reference proteome</keyword>
<dbReference type="AlphaFoldDB" id="A0A8D2ATG8"/>
<proteinExistence type="predicted"/>
<dbReference type="Pfam" id="PF11835">
    <property type="entry name" value="RRM_8"/>
    <property type="match status" value="1"/>
</dbReference>
<dbReference type="FunFam" id="3.30.70.330:FF:000072">
    <property type="entry name" value="heterogeneous nuclear ribonucleoprotein L isoform X1"/>
    <property type="match status" value="1"/>
</dbReference>
<name>A0A8D2ATG8_SCIVU</name>
<dbReference type="SMART" id="SM00360">
    <property type="entry name" value="RRM"/>
    <property type="match status" value="2"/>
</dbReference>
<dbReference type="PROSITE" id="PS50102">
    <property type="entry name" value="RRM"/>
    <property type="match status" value="1"/>
</dbReference>
<evidence type="ECO:0000313" key="7">
    <source>
        <dbReference type="Proteomes" id="UP000694564"/>
    </source>
</evidence>
<evidence type="ECO:0000256" key="3">
    <source>
        <dbReference type="PROSITE-ProRule" id="PRU00176"/>
    </source>
</evidence>
<protein>
    <recommendedName>
        <fullName evidence="5">RRM domain-containing protein</fullName>
    </recommendedName>
</protein>
<dbReference type="InterPro" id="IPR035008">
    <property type="entry name" value="hnRNPL_RRM2"/>
</dbReference>
<feature type="region of interest" description="Disordered" evidence="4">
    <location>
        <begin position="15"/>
        <end position="64"/>
    </location>
</feature>
<dbReference type="SUPFAM" id="SSF54928">
    <property type="entry name" value="RNA-binding domain, RBD"/>
    <property type="match status" value="2"/>
</dbReference>
<keyword evidence="2 3" id="KW-0694">RNA-binding</keyword>
<evidence type="ECO:0000256" key="2">
    <source>
        <dbReference type="ARBA" id="ARBA00022884"/>
    </source>
</evidence>
<accession>A0A8D2ATG8</accession>
<dbReference type="InterPro" id="IPR035979">
    <property type="entry name" value="RBD_domain_sf"/>
</dbReference>
<dbReference type="PANTHER" id="PTHR15592">
    <property type="entry name" value="MATRIN 3/NUCLEAR PROTEIN 220-RELATED"/>
    <property type="match status" value="1"/>
</dbReference>
<feature type="compositionally biased region" description="Gly residues" evidence="4">
    <location>
        <begin position="38"/>
        <end position="58"/>
    </location>
</feature>